<dbReference type="PRINTS" id="PR00146">
    <property type="entry name" value="DHPICSNTHASE"/>
</dbReference>
<evidence type="ECO:0000313" key="6">
    <source>
        <dbReference type="Proteomes" id="UP000515811"/>
    </source>
</evidence>
<evidence type="ECO:0000256" key="2">
    <source>
        <dbReference type="PIRNR" id="PIRNR001365"/>
    </source>
</evidence>
<sequence length="305" mass="32580">MTDIAQRSPQVFAPALTPFNADLSVNSEAFIGFCRWLVSQGAGLAVFGTNSEANSLALEEKIALLERLAEAGIPADRMIPGTGLCALPEAIALTRAAVALGCAGTLTLPPFYFKPASDDGLFAYYAQIIEAVGSDRLKLYLYHIPQFTGVPITCALIERLITAYPKTVVGIKDSSGNWENTERMLREFPGFEVYPASEALLEKALPLGAAGCISATANVQPNTIARALKAWGTPEFDALQAELKVVRGIFQAKPMIPALKHVVAKAFGDAGWDHVRPPLVAADASWAEGLMAELRDARFDMGAGQ</sequence>
<dbReference type="PANTHER" id="PTHR12128:SF67">
    <property type="entry name" value="BLR3884 PROTEIN"/>
    <property type="match status" value="1"/>
</dbReference>
<dbReference type="AlphaFoldDB" id="A0A7G9RNT8"/>
<evidence type="ECO:0000256" key="4">
    <source>
        <dbReference type="PIRSR" id="PIRSR001365-2"/>
    </source>
</evidence>
<dbReference type="KEGG" id="drg:H9K76_22885"/>
<dbReference type="RefSeq" id="WP_187597528.1">
    <property type="nucleotide sequence ID" value="NZ_CP060714.1"/>
</dbReference>
<protein>
    <submittedName>
        <fullName evidence="5">Dihydrodipicolinate synthase family protein</fullName>
    </submittedName>
</protein>
<evidence type="ECO:0000313" key="5">
    <source>
        <dbReference type="EMBL" id="QNN57263.1"/>
    </source>
</evidence>
<dbReference type="PIRSF" id="PIRSF001365">
    <property type="entry name" value="DHDPS"/>
    <property type="match status" value="1"/>
</dbReference>
<dbReference type="EMBL" id="CP060714">
    <property type="protein sequence ID" value="QNN57263.1"/>
    <property type="molecule type" value="Genomic_DNA"/>
</dbReference>
<keyword evidence="6" id="KW-1185">Reference proteome</keyword>
<reference evidence="5 6" key="1">
    <citation type="submission" date="2020-08" db="EMBL/GenBank/DDBJ databases">
        <title>Genome sequence of Diaphorobacter ruginosibacter DSM 27467T.</title>
        <authorList>
            <person name="Hyun D.-W."/>
            <person name="Bae J.-W."/>
        </authorList>
    </citation>
    <scope>NUCLEOTIDE SEQUENCE [LARGE SCALE GENOMIC DNA]</scope>
    <source>
        <strain evidence="5 6">DSM 27467</strain>
    </source>
</reference>
<dbReference type="Pfam" id="PF00701">
    <property type="entry name" value="DHDPS"/>
    <property type="match status" value="1"/>
</dbReference>
<keyword evidence="1 2" id="KW-0456">Lyase</keyword>
<organism evidence="5 6">
    <name type="scientific">Diaphorobacter ruginosibacter</name>
    <dbReference type="NCBI Taxonomy" id="1715720"/>
    <lineage>
        <taxon>Bacteria</taxon>
        <taxon>Pseudomonadati</taxon>
        <taxon>Pseudomonadota</taxon>
        <taxon>Betaproteobacteria</taxon>
        <taxon>Burkholderiales</taxon>
        <taxon>Comamonadaceae</taxon>
        <taxon>Diaphorobacter</taxon>
    </lineage>
</organism>
<feature type="active site" description="Proton donor/acceptor" evidence="3">
    <location>
        <position position="142"/>
    </location>
</feature>
<feature type="active site" description="Schiff-base intermediate with substrate" evidence="3">
    <location>
        <position position="172"/>
    </location>
</feature>
<name>A0A7G9RNT8_9BURK</name>
<dbReference type="GO" id="GO:0008840">
    <property type="term" value="F:4-hydroxy-tetrahydrodipicolinate synthase activity"/>
    <property type="evidence" value="ECO:0007669"/>
    <property type="project" value="TreeGrafter"/>
</dbReference>
<gene>
    <name evidence="5" type="ORF">H9K76_22885</name>
</gene>
<evidence type="ECO:0000256" key="1">
    <source>
        <dbReference type="ARBA" id="ARBA00023239"/>
    </source>
</evidence>
<dbReference type="InterPro" id="IPR002220">
    <property type="entry name" value="DapA-like"/>
</dbReference>
<dbReference type="InterPro" id="IPR013785">
    <property type="entry name" value="Aldolase_TIM"/>
</dbReference>
<comment type="similarity">
    <text evidence="2">Belongs to the DapA family.</text>
</comment>
<accession>A0A7G9RNT8</accession>
<proteinExistence type="inferred from homology"/>
<dbReference type="CDD" id="cd00408">
    <property type="entry name" value="DHDPS-like"/>
    <property type="match status" value="1"/>
</dbReference>
<feature type="binding site" evidence="4">
    <location>
        <position position="213"/>
    </location>
    <ligand>
        <name>pyruvate</name>
        <dbReference type="ChEBI" id="CHEBI:15361"/>
    </ligand>
</feature>
<dbReference type="Gene3D" id="3.20.20.70">
    <property type="entry name" value="Aldolase class I"/>
    <property type="match status" value="1"/>
</dbReference>
<dbReference type="Proteomes" id="UP000515811">
    <property type="component" value="Chromosome"/>
</dbReference>
<dbReference type="SUPFAM" id="SSF51569">
    <property type="entry name" value="Aldolase"/>
    <property type="match status" value="1"/>
</dbReference>
<dbReference type="SMART" id="SM01130">
    <property type="entry name" value="DHDPS"/>
    <property type="match status" value="1"/>
</dbReference>
<dbReference type="PANTHER" id="PTHR12128">
    <property type="entry name" value="DIHYDRODIPICOLINATE SYNTHASE"/>
    <property type="match status" value="1"/>
</dbReference>
<evidence type="ECO:0000256" key="3">
    <source>
        <dbReference type="PIRSR" id="PIRSR001365-1"/>
    </source>
</evidence>